<dbReference type="PANTHER" id="PTHR46825">
    <property type="entry name" value="D-ALANYL-D-ALANINE-CARBOXYPEPTIDASE/ENDOPEPTIDASE AMPH"/>
    <property type="match status" value="1"/>
</dbReference>
<dbReference type="Pfam" id="PF00144">
    <property type="entry name" value="Beta-lactamase"/>
    <property type="match status" value="1"/>
</dbReference>
<dbReference type="Proteomes" id="UP000577362">
    <property type="component" value="Unassembled WGS sequence"/>
</dbReference>
<comment type="caution">
    <text evidence="2">The sequence shown here is derived from an EMBL/GenBank/DDBJ whole genome shotgun (WGS) entry which is preliminary data.</text>
</comment>
<name>A0A840CB14_9HYPH</name>
<dbReference type="InterPro" id="IPR050491">
    <property type="entry name" value="AmpC-like"/>
</dbReference>
<dbReference type="EMBL" id="JACIEN010000007">
    <property type="protein sequence ID" value="MBB4019467.1"/>
    <property type="molecule type" value="Genomic_DNA"/>
</dbReference>
<dbReference type="Gene3D" id="3.40.710.10">
    <property type="entry name" value="DD-peptidase/beta-lactamase superfamily"/>
    <property type="match status" value="1"/>
</dbReference>
<gene>
    <name evidence="2" type="ORF">GGR16_004518</name>
</gene>
<feature type="domain" description="Beta-lactamase-related" evidence="1">
    <location>
        <begin position="59"/>
        <end position="385"/>
    </location>
</feature>
<dbReference type="InterPro" id="IPR001466">
    <property type="entry name" value="Beta-lactam-related"/>
</dbReference>
<dbReference type="InterPro" id="IPR012338">
    <property type="entry name" value="Beta-lactam/transpept-like"/>
</dbReference>
<reference evidence="2 3" key="1">
    <citation type="submission" date="2020-08" db="EMBL/GenBank/DDBJ databases">
        <title>Genomic Encyclopedia of Type Strains, Phase IV (KMG-IV): sequencing the most valuable type-strain genomes for metagenomic binning, comparative biology and taxonomic classification.</title>
        <authorList>
            <person name="Goeker M."/>
        </authorList>
    </citation>
    <scope>NUCLEOTIDE SEQUENCE [LARGE SCALE GENOMIC DNA]</scope>
    <source>
        <strain evidence="2 3">DSM 103737</strain>
    </source>
</reference>
<dbReference type="PANTHER" id="PTHR46825:SF15">
    <property type="entry name" value="BETA-LACTAMASE-RELATED DOMAIN-CONTAINING PROTEIN"/>
    <property type="match status" value="1"/>
</dbReference>
<accession>A0A840CB14</accession>
<proteinExistence type="predicted"/>
<evidence type="ECO:0000313" key="3">
    <source>
        <dbReference type="Proteomes" id="UP000577362"/>
    </source>
</evidence>
<dbReference type="SUPFAM" id="SSF56601">
    <property type="entry name" value="beta-lactamase/transpeptidase-like"/>
    <property type="match status" value="1"/>
</dbReference>
<dbReference type="RefSeq" id="WP_183318256.1">
    <property type="nucleotide sequence ID" value="NZ_JACIEN010000007.1"/>
</dbReference>
<keyword evidence="3" id="KW-1185">Reference proteome</keyword>
<evidence type="ECO:0000259" key="1">
    <source>
        <dbReference type="Pfam" id="PF00144"/>
    </source>
</evidence>
<sequence>MILSQAARARILARIPGKRSIAKPCGGLIAAAFATLAAVHPSRAEVTADKLHALVPELEKQVAAGMEALSVPGLAIGIVFDDKLIYSKGFGVKTIGTSDAVTPGTIFQIGSTTKAFLATSLAQAVDAGKLKWTDPVTDHMPDFQLADPWVSRDFRILDLAAQRSGLTSYVNDSLALLGYDTKTLIRSLRVAPQTGIFRSDFRYLNIPHVVGGEVVAKVDAAASWFASVKRTLLDPLGMTSTTASPEAIMQAADHATGHRPDERPIAIPFHVSFPYALGPAGAFNSNVPDMAQWLRLQLGRGHFGDKALVSQANLDVIWTPRVAMNDRTSYAVGWAVAATPRGRVIWHNGGTTGFGAHVGFLPDAKTGIVILTNLGSPAMADAVAQWFYDRVLDNPQVDHIALAAAAARESRERERQDAASSATGPLPANANTLAGRYVSPVLGTASVAIAEGKLRMTLEATQAIVQLDASKDDPNVFSARLSPEGVYEPIIAMTGDAPFTRIRFERDDRGDVVGMHWLNPALPHAFARAPGQ</sequence>
<organism evidence="2 3">
    <name type="scientific">Chelatococcus caeni</name>
    <dbReference type="NCBI Taxonomy" id="1348468"/>
    <lineage>
        <taxon>Bacteria</taxon>
        <taxon>Pseudomonadati</taxon>
        <taxon>Pseudomonadota</taxon>
        <taxon>Alphaproteobacteria</taxon>
        <taxon>Hyphomicrobiales</taxon>
        <taxon>Chelatococcaceae</taxon>
        <taxon>Chelatococcus</taxon>
    </lineage>
</organism>
<dbReference type="AlphaFoldDB" id="A0A840CB14"/>
<protein>
    <submittedName>
        <fullName evidence="2">CubicO group peptidase (Beta-lactamase class C family)</fullName>
    </submittedName>
</protein>
<evidence type="ECO:0000313" key="2">
    <source>
        <dbReference type="EMBL" id="MBB4019467.1"/>
    </source>
</evidence>